<reference evidence="1" key="1">
    <citation type="submission" date="2025-08" db="UniProtKB">
        <authorList>
            <consortium name="Ensembl"/>
        </authorList>
    </citation>
    <scope>IDENTIFICATION</scope>
</reference>
<name>A0A3Q0RT14_AMPCI</name>
<protein>
    <submittedName>
        <fullName evidence="1">Uncharacterized protein</fullName>
    </submittedName>
</protein>
<accession>A0A3Q0RT14</accession>
<proteinExistence type="predicted"/>
<dbReference type="AlphaFoldDB" id="A0A3Q0RT14"/>
<sequence length="73" mass="8533">FPLWLHFHALKPLSLFIIHLHITENTEEKWLFIFVPLSSRSAFYTRKKEQAYNGALMCCTFIAKNRTPPGLPT</sequence>
<organism evidence="1 2">
    <name type="scientific">Amphilophus citrinellus</name>
    <name type="common">Midas cichlid</name>
    <name type="synonym">Cichlasoma citrinellum</name>
    <dbReference type="NCBI Taxonomy" id="61819"/>
    <lineage>
        <taxon>Eukaryota</taxon>
        <taxon>Metazoa</taxon>
        <taxon>Chordata</taxon>
        <taxon>Craniata</taxon>
        <taxon>Vertebrata</taxon>
        <taxon>Euteleostomi</taxon>
        <taxon>Actinopterygii</taxon>
        <taxon>Neopterygii</taxon>
        <taxon>Teleostei</taxon>
        <taxon>Neoteleostei</taxon>
        <taxon>Acanthomorphata</taxon>
        <taxon>Ovalentaria</taxon>
        <taxon>Cichlomorphae</taxon>
        <taxon>Cichliformes</taxon>
        <taxon>Cichlidae</taxon>
        <taxon>New World cichlids</taxon>
        <taxon>Cichlasomatinae</taxon>
        <taxon>Heroini</taxon>
        <taxon>Amphilophus</taxon>
    </lineage>
</organism>
<dbReference type="Proteomes" id="UP000261340">
    <property type="component" value="Unplaced"/>
</dbReference>
<keyword evidence="2" id="KW-1185">Reference proteome</keyword>
<evidence type="ECO:0000313" key="1">
    <source>
        <dbReference type="Ensembl" id="ENSACIP00000015604.1"/>
    </source>
</evidence>
<dbReference type="Ensembl" id="ENSACIT00000016015.1">
    <property type="protein sequence ID" value="ENSACIP00000015604.1"/>
    <property type="gene ID" value="ENSACIG00000012118.1"/>
</dbReference>
<evidence type="ECO:0000313" key="2">
    <source>
        <dbReference type="Proteomes" id="UP000261340"/>
    </source>
</evidence>
<reference evidence="1" key="2">
    <citation type="submission" date="2025-09" db="UniProtKB">
        <authorList>
            <consortium name="Ensembl"/>
        </authorList>
    </citation>
    <scope>IDENTIFICATION</scope>
</reference>